<evidence type="ECO:0000256" key="1">
    <source>
        <dbReference type="ARBA" id="ARBA00023172"/>
    </source>
</evidence>
<comment type="caution">
    <text evidence="2">The sequence shown here is derived from an EMBL/GenBank/DDBJ whole genome shotgun (WGS) entry which is preliminary data.</text>
</comment>
<dbReference type="Proteomes" id="UP000291866">
    <property type="component" value="Unassembled WGS sequence"/>
</dbReference>
<organism evidence="2 3">
    <name type="scientific">Rhizobium leguminosarum bv. viciae</name>
    <dbReference type="NCBI Taxonomy" id="387"/>
    <lineage>
        <taxon>Bacteria</taxon>
        <taxon>Pseudomonadati</taxon>
        <taxon>Pseudomonadota</taxon>
        <taxon>Alphaproteobacteria</taxon>
        <taxon>Hyphomicrobiales</taxon>
        <taxon>Rhizobiaceae</taxon>
        <taxon>Rhizobium/Agrobacterium group</taxon>
        <taxon>Rhizobium</taxon>
    </lineage>
</organism>
<reference evidence="2 3" key="1">
    <citation type="submission" date="2019-02" db="EMBL/GenBank/DDBJ databases">
        <title>The competitiveness to form nodules shapes the capacities of Rhizobium leguminosarum sv viciae communities to promote symbiosis with specific hosts.</title>
        <authorList>
            <person name="Boivin S."/>
            <person name="Lepetit M."/>
        </authorList>
    </citation>
    <scope>NUCLEOTIDE SEQUENCE [LARGE SCALE GENOMIC DNA]</scope>
    <source>
        <strain evidence="2 3">SPF4F3</strain>
    </source>
</reference>
<dbReference type="GO" id="GO:0006310">
    <property type="term" value="P:DNA recombination"/>
    <property type="evidence" value="ECO:0007669"/>
    <property type="project" value="UniProtKB-KW"/>
</dbReference>
<name>A0A8G2IVU5_RHILV</name>
<dbReference type="InterPro" id="IPR013762">
    <property type="entry name" value="Integrase-like_cat_sf"/>
</dbReference>
<protein>
    <recommendedName>
        <fullName evidence="4">Integrase</fullName>
    </recommendedName>
</protein>
<dbReference type="SUPFAM" id="SSF56349">
    <property type="entry name" value="DNA breaking-rejoining enzymes"/>
    <property type="match status" value="1"/>
</dbReference>
<proteinExistence type="predicted"/>
<keyword evidence="1" id="KW-0233">DNA recombination</keyword>
<evidence type="ECO:0000313" key="2">
    <source>
        <dbReference type="EMBL" id="TBX89047.1"/>
    </source>
</evidence>
<dbReference type="Gene3D" id="1.10.443.10">
    <property type="entry name" value="Intergrase catalytic core"/>
    <property type="match status" value="1"/>
</dbReference>
<dbReference type="GO" id="GO:0015074">
    <property type="term" value="P:DNA integration"/>
    <property type="evidence" value="ECO:0007669"/>
    <property type="project" value="InterPro"/>
</dbReference>
<dbReference type="RefSeq" id="WP_018483818.1">
    <property type="nucleotide sequence ID" value="NZ_SJLU01000014.1"/>
</dbReference>
<dbReference type="EMBL" id="SJLU01000014">
    <property type="protein sequence ID" value="TBX89047.1"/>
    <property type="molecule type" value="Genomic_DNA"/>
</dbReference>
<evidence type="ECO:0000313" key="3">
    <source>
        <dbReference type="Proteomes" id="UP000291866"/>
    </source>
</evidence>
<dbReference type="GO" id="GO:0003677">
    <property type="term" value="F:DNA binding"/>
    <property type="evidence" value="ECO:0007669"/>
    <property type="project" value="InterPro"/>
</dbReference>
<accession>A0A8G2IVU5</accession>
<evidence type="ECO:0008006" key="4">
    <source>
        <dbReference type="Google" id="ProtNLM"/>
    </source>
</evidence>
<sequence length="612" mass="69192">MQLNEQRVWYAACSLQVEVTPPYDDMLQVTPSSGMSEGSFFHQNGWYFPPENIPAGRKAKDGVYFLSPCFYSNNVTGYLLPRSFLLRQLKEVGVVHLFRTEVIKDTRVVPTAGFFYQHMSKMKRFFVAMKIIGLQSLSELTPFNLNDVQKLMHGLKAREFAFILTKLVKISRAGLVTDGLKNYDWEVDVDDDNGNDTTQERGAQPLTDVQAGALLTLSRTYISLAGEIAAEIVRLTDKSPKQRIISDDLLQKLPLIAENLPSNKHETTLHLLVEISVAHLSCYHFGFRPSELLSIREGFILSAGDNVELQEHRIKFVRTKNVPAPTVRELRVDPYLLDVHTALQNVRKALGAKNDFLFAHPDAEWEHSTNLLLYRLRRFSQLHRQDFAVTGYTWRKTVVEMMVRIITEAVPILAHVLGHQSESEAVGYALSNPQLRPEIQAAVMQVYIQRAGTLFETATSKSSALGGRAGKRLQQLLSADINSEELGFTEAEFVEDAITRGNLPVKVAPGVFCVRGNLGRGLCSMNSGDLMADPANCSAACEFQVQMPERKQVVRDNIVYLEQYLRSKTPSRMQKRHAVNQINEQLAAWPELTEVRDDMLQRLPQLRKWFAQ</sequence>
<dbReference type="AlphaFoldDB" id="A0A8G2IVU5"/>
<gene>
    <name evidence="2" type="ORF">E0H31_25570</name>
</gene>
<dbReference type="InterPro" id="IPR011010">
    <property type="entry name" value="DNA_brk_join_enz"/>
</dbReference>